<feature type="transmembrane region" description="Helical" evidence="5">
    <location>
        <begin position="61"/>
        <end position="80"/>
    </location>
</feature>
<evidence type="ECO:0000256" key="5">
    <source>
        <dbReference type="SAM" id="Phobius"/>
    </source>
</evidence>
<gene>
    <name evidence="7" type="ORF">OHM77_10275</name>
</gene>
<evidence type="ECO:0000256" key="4">
    <source>
        <dbReference type="ARBA" id="ARBA00023136"/>
    </source>
</evidence>
<evidence type="ECO:0000256" key="3">
    <source>
        <dbReference type="ARBA" id="ARBA00022989"/>
    </source>
</evidence>
<feature type="transmembrane region" description="Helical" evidence="5">
    <location>
        <begin position="92"/>
        <end position="111"/>
    </location>
</feature>
<feature type="transmembrane region" description="Helical" evidence="5">
    <location>
        <begin position="392"/>
        <end position="410"/>
    </location>
</feature>
<sequence>MSFSNARCLAISMLFAGIFFVSPIPHTAALRNAFLLALIVLLVVLWKTPRIAPSASRNPEILALGALTLWMFVQTALWAVDRPASFDDYFREWIGGGVLAAIVGYGIARGLSMTGDARCAGRLPAWIALTLFAHAAWTLAFQLSQWVQTGRYSLGSTPFAEYATLSGVINMAFALLAADAATRWMGDGKLLPWSDRISRTLLFITAVAVVAVMARNGVITVFVVLTLLALLLAWRERARWQVRRGTLAALLALVVAASLFAINFRSDPRWASFVETVPIALDTETHKSWMDDTRYPRPLLKSGEMVDHSAYMRIAWAKVAMEGIQSRPMGFGYGVEAFGRYLKTEYGLTAVSSHSGILDFTLANGIPGLVLFLAFCFLLFRRGWRAWTAGNPWGLALMLTLTNHFVRILLDGHFGSFRLKMVALLLGILYWLTIDERHPQTLPAGRRQAD</sequence>
<feature type="domain" description="O-antigen ligase-related" evidence="6">
    <location>
        <begin position="201"/>
        <end position="373"/>
    </location>
</feature>
<keyword evidence="2 5" id="KW-0812">Transmembrane</keyword>
<name>A0AA49FK69_9PROT</name>
<dbReference type="PANTHER" id="PTHR37422">
    <property type="entry name" value="TEICHURONIC ACID BIOSYNTHESIS PROTEIN TUAE"/>
    <property type="match status" value="1"/>
</dbReference>
<keyword evidence="4 5" id="KW-0472">Membrane</keyword>
<accession>A0AA49FK69</accession>
<dbReference type="GO" id="GO:0016874">
    <property type="term" value="F:ligase activity"/>
    <property type="evidence" value="ECO:0007669"/>
    <property type="project" value="UniProtKB-KW"/>
</dbReference>
<dbReference type="Proteomes" id="UP001234916">
    <property type="component" value="Chromosome"/>
</dbReference>
<comment type="subcellular location">
    <subcellularLocation>
        <location evidence="1">Membrane</location>
        <topology evidence="1">Multi-pass membrane protein</topology>
    </subcellularLocation>
</comment>
<dbReference type="PANTHER" id="PTHR37422:SF13">
    <property type="entry name" value="LIPOPOLYSACCHARIDE BIOSYNTHESIS PROTEIN PA4999-RELATED"/>
    <property type="match status" value="1"/>
</dbReference>
<feature type="transmembrane region" description="Helical" evidence="5">
    <location>
        <begin position="246"/>
        <end position="264"/>
    </location>
</feature>
<dbReference type="InterPro" id="IPR007016">
    <property type="entry name" value="O-antigen_ligase-rel_domated"/>
</dbReference>
<dbReference type="GO" id="GO:0016020">
    <property type="term" value="C:membrane"/>
    <property type="evidence" value="ECO:0007669"/>
    <property type="project" value="UniProtKB-SubCell"/>
</dbReference>
<dbReference type="KEGG" id="npv:OHM77_10275"/>
<proteinExistence type="predicted"/>
<dbReference type="AlphaFoldDB" id="A0AA49FK69"/>
<evidence type="ECO:0000259" key="6">
    <source>
        <dbReference type="Pfam" id="PF04932"/>
    </source>
</evidence>
<feature type="transmembrane region" description="Helical" evidence="5">
    <location>
        <begin position="362"/>
        <end position="380"/>
    </location>
</feature>
<evidence type="ECO:0000256" key="1">
    <source>
        <dbReference type="ARBA" id="ARBA00004141"/>
    </source>
</evidence>
<keyword evidence="3 5" id="KW-1133">Transmembrane helix</keyword>
<evidence type="ECO:0000256" key="2">
    <source>
        <dbReference type="ARBA" id="ARBA00022692"/>
    </source>
</evidence>
<evidence type="ECO:0000313" key="7">
    <source>
        <dbReference type="EMBL" id="WIM05078.1"/>
    </source>
</evidence>
<dbReference type="Pfam" id="PF04932">
    <property type="entry name" value="Wzy_C"/>
    <property type="match status" value="1"/>
</dbReference>
<feature type="transmembrane region" description="Helical" evidence="5">
    <location>
        <begin position="417"/>
        <end position="434"/>
    </location>
</feature>
<feature type="transmembrane region" description="Helical" evidence="5">
    <location>
        <begin position="33"/>
        <end position="49"/>
    </location>
</feature>
<reference evidence="7" key="1">
    <citation type="journal article" date="2023" name="Nat. Microbiol.">
        <title>Enrichment and characterization of a nitric oxide-reducing microbial community in a continuous bioreactor.</title>
        <authorList>
            <person name="Garrido-Amador P."/>
            <person name="Stortenbeker N."/>
            <person name="Wessels H.J.C.T."/>
            <person name="Speth D.R."/>
            <person name="Garcia-Heredia I."/>
            <person name="Kartal B."/>
        </authorList>
    </citation>
    <scope>NUCLEOTIDE SEQUENCE</scope>
    <source>
        <strain evidence="7">MAG1</strain>
    </source>
</reference>
<protein>
    <submittedName>
        <fullName evidence="7">O-antigen ligase family protein</fullName>
    </submittedName>
</protein>
<feature type="transmembrane region" description="Helical" evidence="5">
    <location>
        <begin position="162"/>
        <end position="181"/>
    </location>
</feature>
<dbReference type="EMBL" id="CP107246">
    <property type="protein sequence ID" value="WIM05078.1"/>
    <property type="molecule type" value="Genomic_DNA"/>
</dbReference>
<organism evidence="7">
    <name type="scientific">Candidatus Nitricoxidivorans perseverans</name>
    <dbReference type="NCBI Taxonomy" id="2975601"/>
    <lineage>
        <taxon>Bacteria</taxon>
        <taxon>Pseudomonadati</taxon>
        <taxon>Pseudomonadota</taxon>
        <taxon>Betaproteobacteria</taxon>
        <taxon>Nitrosomonadales</taxon>
        <taxon>Sterolibacteriaceae</taxon>
        <taxon>Candidatus Nitricoxidivorans</taxon>
    </lineage>
</organism>
<keyword evidence="7" id="KW-0436">Ligase</keyword>
<feature type="transmembrane region" description="Helical" evidence="5">
    <location>
        <begin position="123"/>
        <end position="142"/>
    </location>
</feature>
<feature type="transmembrane region" description="Helical" evidence="5">
    <location>
        <begin position="201"/>
        <end position="234"/>
    </location>
</feature>
<dbReference type="InterPro" id="IPR051533">
    <property type="entry name" value="WaaL-like"/>
</dbReference>